<evidence type="ECO:0000256" key="1">
    <source>
        <dbReference type="SAM" id="SignalP"/>
    </source>
</evidence>
<evidence type="ECO:0000313" key="3">
    <source>
        <dbReference type="Proteomes" id="UP001227162"/>
    </source>
</evidence>
<feature type="signal peptide" evidence="1">
    <location>
        <begin position="1"/>
        <end position="18"/>
    </location>
</feature>
<organism evidence="2 3">
    <name type="scientific">Rhodalgimonas zhirmunskyi</name>
    <dbReference type="NCBI Taxonomy" id="2964767"/>
    <lineage>
        <taxon>Bacteria</taxon>
        <taxon>Pseudomonadati</taxon>
        <taxon>Pseudomonadota</taxon>
        <taxon>Alphaproteobacteria</taxon>
        <taxon>Rhodobacterales</taxon>
        <taxon>Roseobacteraceae</taxon>
        <taxon>Rhodalgimonas</taxon>
    </lineage>
</organism>
<keyword evidence="1" id="KW-0732">Signal</keyword>
<sequence>MRVLIVLLGVSLTTSGFAHRFVTPADQAVLDYAQALGVDVADICGDVEGGGAQKDCDACRLHAAMSMPEPAVALRFDELSLSLADWTPRPPVPHTLAAEATRPARAPPVV</sequence>
<reference evidence="2" key="2">
    <citation type="submission" date="2023-04" db="EMBL/GenBank/DDBJ databases">
        <title>'Rhodoalgimonas zhirmunskyi' gen. nov., isolated from a red alga.</title>
        <authorList>
            <person name="Nedashkovskaya O.I."/>
            <person name="Otstavnykh N.Y."/>
            <person name="Bystritskaya E.P."/>
            <person name="Balabanova L.A."/>
            <person name="Isaeva M.P."/>
        </authorList>
    </citation>
    <scope>NUCLEOTIDE SEQUENCE</scope>
    <source>
        <strain evidence="2">10Alg 79</strain>
    </source>
</reference>
<comment type="caution">
    <text evidence="2">The sequence shown here is derived from an EMBL/GenBank/DDBJ whole genome shotgun (WGS) entry which is preliminary data.</text>
</comment>
<gene>
    <name evidence="2" type="ORF">NOI20_08105</name>
</gene>
<feature type="chain" id="PRO_5042514600" evidence="1">
    <location>
        <begin position="19"/>
        <end position="110"/>
    </location>
</feature>
<dbReference type="AlphaFoldDB" id="A0AAJ1X5E3"/>
<keyword evidence="3" id="KW-1185">Reference proteome</keyword>
<dbReference type="RefSeq" id="WP_317625689.1">
    <property type="nucleotide sequence ID" value="NZ_JANFFA010000002.1"/>
</dbReference>
<evidence type="ECO:0000313" key="2">
    <source>
        <dbReference type="EMBL" id="MDQ2094069.1"/>
    </source>
</evidence>
<name>A0AAJ1X5E3_9RHOB</name>
<reference evidence="2" key="1">
    <citation type="submission" date="2022-07" db="EMBL/GenBank/DDBJ databases">
        <authorList>
            <person name="Otstavnykh N."/>
            <person name="Isaeva M."/>
            <person name="Bystritskaya E."/>
        </authorList>
    </citation>
    <scope>NUCLEOTIDE SEQUENCE</scope>
    <source>
        <strain evidence="2">10Alg 79</strain>
    </source>
</reference>
<dbReference type="EMBL" id="JANFFA010000002">
    <property type="protein sequence ID" value="MDQ2094069.1"/>
    <property type="molecule type" value="Genomic_DNA"/>
</dbReference>
<dbReference type="Proteomes" id="UP001227162">
    <property type="component" value="Unassembled WGS sequence"/>
</dbReference>
<proteinExistence type="predicted"/>
<accession>A0AAJ1X5E3</accession>
<protein>
    <submittedName>
        <fullName evidence="2">Polyketide synthase</fullName>
    </submittedName>
</protein>